<evidence type="ECO:0000313" key="3">
    <source>
        <dbReference type="Proteomes" id="UP001066276"/>
    </source>
</evidence>
<gene>
    <name evidence="2" type="ORF">NDU88_004927</name>
</gene>
<reference evidence="2" key="1">
    <citation type="journal article" date="2022" name="bioRxiv">
        <title>Sequencing and chromosome-scale assembly of the giantPleurodeles waltlgenome.</title>
        <authorList>
            <person name="Brown T."/>
            <person name="Elewa A."/>
            <person name="Iarovenko S."/>
            <person name="Subramanian E."/>
            <person name="Araus A.J."/>
            <person name="Petzold A."/>
            <person name="Susuki M."/>
            <person name="Suzuki K.-i.T."/>
            <person name="Hayashi T."/>
            <person name="Toyoda A."/>
            <person name="Oliveira C."/>
            <person name="Osipova E."/>
            <person name="Leigh N.D."/>
            <person name="Simon A."/>
            <person name="Yun M.H."/>
        </authorList>
    </citation>
    <scope>NUCLEOTIDE SEQUENCE</scope>
    <source>
        <strain evidence="2">20211129_DDA</strain>
        <tissue evidence="2">Liver</tissue>
    </source>
</reference>
<comment type="caution">
    <text evidence="2">The sequence shown here is derived from an EMBL/GenBank/DDBJ whole genome shotgun (WGS) entry which is preliminary data.</text>
</comment>
<sequence length="188" mass="20874">MTLRVRRWPGATQWGGRRKAGGTPTAELLLGWADADVASGSRGGRGTEALLARTDRGLRSTPAEAPVERHNRPCTRTSPVGLRPALLSVTVNHPARLMSNIQRLQRLPPSVSGDEKATERTKESVTPRLTLLKQGEQFDLKGKECEQWMLRDEYTKCPGNRKEQHGDLDSELHGQPFAAYSVKRELVK</sequence>
<feature type="region of interest" description="Disordered" evidence="1">
    <location>
        <begin position="1"/>
        <end position="23"/>
    </location>
</feature>
<proteinExistence type="predicted"/>
<organism evidence="2 3">
    <name type="scientific">Pleurodeles waltl</name>
    <name type="common">Iberian ribbed newt</name>
    <dbReference type="NCBI Taxonomy" id="8319"/>
    <lineage>
        <taxon>Eukaryota</taxon>
        <taxon>Metazoa</taxon>
        <taxon>Chordata</taxon>
        <taxon>Craniata</taxon>
        <taxon>Vertebrata</taxon>
        <taxon>Euteleostomi</taxon>
        <taxon>Amphibia</taxon>
        <taxon>Batrachia</taxon>
        <taxon>Caudata</taxon>
        <taxon>Salamandroidea</taxon>
        <taxon>Salamandridae</taxon>
        <taxon>Pleurodelinae</taxon>
        <taxon>Pleurodeles</taxon>
    </lineage>
</organism>
<keyword evidence="3" id="KW-1185">Reference proteome</keyword>
<evidence type="ECO:0000313" key="2">
    <source>
        <dbReference type="EMBL" id="KAJ1201112.1"/>
    </source>
</evidence>
<dbReference type="AlphaFoldDB" id="A0AAV7VII5"/>
<name>A0AAV7VII5_PLEWA</name>
<protein>
    <submittedName>
        <fullName evidence="2">Uncharacterized protein</fullName>
    </submittedName>
</protein>
<accession>A0AAV7VII5</accession>
<dbReference type="EMBL" id="JANPWB010000003">
    <property type="protein sequence ID" value="KAJ1201112.1"/>
    <property type="molecule type" value="Genomic_DNA"/>
</dbReference>
<dbReference type="Proteomes" id="UP001066276">
    <property type="component" value="Chromosome 2_1"/>
</dbReference>
<evidence type="ECO:0000256" key="1">
    <source>
        <dbReference type="SAM" id="MobiDB-lite"/>
    </source>
</evidence>